<name>A0A517R143_9PLAN</name>
<proteinExistence type="predicted"/>
<evidence type="ECO:0000313" key="3">
    <source>
        <dbReference type="Proteomes" id="UP000317318"/>
    </source>
</evidence>
<organism evidence="2 3">
    <name type="scientific">Stratiformator vulcanicus</name>
    <dbReference type="NCBI Taxonomy" id="2527980"/>
    <lineage>
        <taxon>Bacteria</taxon>
        <taxon>Pseudomonadati</taxon>
        <taxon>Planctomycetota</taxon>
        <taxon>Planctomycetia</taxon>
        <taxon>Planctomycetales</taxon>
        <taxon>Planctomycetaceae</taxon>
        <taxon>Stratiformator</taxon>
    </lineage>
</organism>
<gene>
    <name evidence="2" type="ORF">Pan189_19950</name>
</gene>
<sequence>MSDARIKRPAIWARETWPYWVTLYILLGLGPIALLHYVLLLAYMQIVGGAYARPSRWWKAAAIFTSAAALLLFGVQLFQYGPAGWPFRYSTDDSQELSGQLSPSIGVGVNVVTLLGLTAVFLPLSIACVVDRLYARFRPMS</sequence>
<feature type="transmembrane region" description="Helical" evidence="1">
    <location>
        <begin position="107"/>
        <end position="130"/>
    </location>
</feature>
<keyword evidence="1" id="KW-0812">Transmembrane</keyword>
<evidence type="ECO:0000256" key="1">
    <source>
        <dbReference type="SAM" id="Phobius"/>
    </source>
</evidence>
<dbReference type="EMBL" id="CP036268">
    <property type="protein sequence ID" value="QDT37615.1"/>
    <property type="molecule type" value="Genomic_DNA"/>
</dbReference>
<feature type="transmembrane region" description="Helical" evidence="1">
    <location>
        <begin position="56"/>
        <end position="78"/>
    </location>
</feature>
<dbReference type="RefSeq" id="WP_145363715.1">
    <property type="nucleotide sequence ID" value="NZ_CP036268.1"/>
</dbReference>
<reference evidence="2 3" key="1">
    <citation type="submission" date="2019-02" db="EMBL/GenBank/DDBJ databases">
        <title>Deep-cultivation of Planctomycetes and their phenomic and genomic characterization uncovers novel biology.</title>
        <authorList>
            <person name="Wiegand S."/>
            <person name="Jogler M."/>
            <person name="Boedeker C."/>
            <person name="Pinto D."/>
            <person name="Vollmers J."/>
            <person name="Rivas-Marin E."/>
            <person name="Kohn T."/>
            <person name="Peeters S.H."/>
            <person name="Heuer A."/>
            <person name="Rast P."/>
            <person name="Oberbeckmann S."/>
            <person name="Bunk B."/>
            <person name="Jeske O."/>
            <person name="Meyerdierks A."/>
            <person name="Storesund J.E."/>
            <person name="Kallscheuer N."/>
            <person name="Luecker S."/>
            <person name="Lage O.M."/>
            <person name="Pohl T."/>
            <person name="Merkel B.J."/>
            <person name="Hornburger P."/>
            <person name="Mueller R.-W."/>
            <person name="Bruemmer F."/>
            <person name="Labrenz M."/>
            <person name="Spormann A.M."/>
            <person name="Op den Camp H."/>
            <person name="Overmann J."/>
            <person name="Amann R."/>
            <person name="Jetten M.S.M."/>
            <person name="Mascher T."/>
            <person name="Medema M.H."/>
            <person name="Devos D.P."/>
            <person name="Kaster A.-K."/>
            <person name="Ovreas L."/>
            <person name="Rohde M."/>
            <person name="Galperin M.Y."/>
            <person name="Jogler C."/>
        </authorList>
    </citation>
    <scope>NUCLEOTIDE SEQUENCE [LARGE SCALE GENOMIC DNA]</scope>
    <source>
        <strain evidence="2 3">Pan189</strain>
    </source>
</reference>
<keyword evidence="1" id="KW-0472">Membrane</keyword>
<dbReference type="AlphaFoldDB" id="A0A517R143"/>
<keyword evidence="1" id="KW-1133">Transmembrane helix</keyword>
<dbReference type="KEGG" id="svp:Pan189_19950"/>
<dbReference type="Proteomes" id="UP000317318">
    <property type="component" value="Chromosome"/>
</dbReference>
<feature type="transmembrane region" description="Helical" evidence="1">
    <location>
        <begin position="20"/>
        <end position="44"/>
    </location>
</feature>
<protein>
    <submittedName>
        <fullName evidence="2">Uncharacterized protein</fullName>
    </submittedName>
</protein>
<evidence type="ECO:0000313" key="2">
    <source>
        <dbReference type="EMBL" id="QDT37615.1"/>
    </source>
</evidence>
<keyword evidence="3" id="KW-1185">Reference proteome</keyword>
<accession>A0A517R143</accession>